<name>N6TRP6_DENPD</name>
<dbReference type="Gene3D" id="3.40.50.1820">
    <property type="entry name" value="alpha/beta hydrolase"/>
    <property type="match status" value="1"/>
</dbReference>
<dbReference type="InterPro" id="IPR013094">
    <property type="entry name" value="AB_hydrolase_3"/>
</dbReference>
<protein>
    <submittedName>
        <fullName evidence="2">Uncharacterized protein</fullName>
    </submittedName>
</protein>
<dbReference type="HOGENOM" id="CLU_012494_4_7_1"/>
<feature type="non-terminal residue" evidence="2">
    <location>
        <position position="1"/>
    </location>
</feature>
<dbReference type="InterPro" id="IPR029058">
    <property type="entry name" value="AB_hydrolase_fold"/>
</dbReference>
<accession>N6TRP6</accession>
<proteinExistence type="predicted"/>
<dbReference type="GO" id="GO:0004061">
    <property type="term" value="F:arylformamidase activity"/>
    <property type="evidence" value="ECO:0007669"/>
    <property type="project" value="TreeGrafter"/>
</dbReference>
<dbReference type="PANTHER" id="PTHR48081:SF33">
    <property type="entry name" value="KYNURENINE FORMAMIDASE"/>
    <property type="match status" value="1"/>
</dbReference>
<dbReference type="PANTHER" id="PTHR48081">
    <property type="entry name" value="AB HYDROLASE SUPERFAMILY PROTEIN C4A8.06C"/>
    <property type="match status" value="1"/>
</dbReference>
<gene>
    <name evidence="2" type="ORF">YQE_12381</name>
</gene>
<dbReference type="OrthoDB" id="433474at2759"/>
<keyword evidence="1" id="KW-0378">Hydrolase</keyword>
<dbReference type="EMBL" id="KB741280">
    <property type="protein sequence ID" value="ENN70981.1"/>
    <property type="molecule type" value="Genomic_DNA"/>
</dbReference>
<reference evidence="2" key="1">
    <citation type="journal article" date="2013" name="Genome Biol.">
        <title>Draft genome of the mountain pine beetle, Dendroctonus ponderosae Hopkins, a major forest pest.</title>
        <authorList>
            <person name="Keeling C.I."/>
            <person name="Yuen M.M."/>
            <person name="Liao N.Y."/>
            <person name="Docking T.R."/>
            <person name="Chan S.K."/>
            <person name="Taylor G.A."/>
            <person name="Palmquist D.L."/>
            <person name="Jackman S.D."/>
            <person name="Nguyen A."/>
            <person name="Li M."/>
            <person name="Henderson H."/>
            <person name="Janes J.K."/>
            <person name="Zhao Y."/>
            <person name="Pandoh P."/>
            <person name="Moore R."/>
            <person name="Sperling F.A."/>
            <person name="Huber D.P."/>
            <person name="Birol I."/>
            <person name="Jones S.J."/>
            <person name="Bohlmann J."/>
        </authorList>
    </citation>
    <scope>NUCLEOTIDE SEQUENCE</scope>
</reference>
<evidence type="ECO:0000313" key="2">
    <source>
        <dbReference type="EMBL" id="ENN70981.1"/>
    </source>
</evidence>
<dbReference type="InterPro" id="IPR050300">
    <property type="entry name" value="GDXG_lipolytic_enzyme"/>
</dbReference>
<sequence length="305" mass="34636">MEDQLTELDKLYFPHKWQKRFPFDQVLEEHIKFFNKETEKLKKSIRCELNVPYGLLPREKYDIIGIDLPDGEQFNPPFEQVVISADSPILVHVHGGYWQVKEISHSNQGFLASVLHKNAIKLAAVGYELCPELSLQEIMLEIEVAIRRILGYAKKNKSRGIYLSGHSVGAHLVAALFSGFIQTLSSEEQSLVKAVFLSCGLYDLGPLTSTIINEGLKLTDENAKLLSPQNMELSSPEHVSVYVVAAEEDSPAFLDQSKAFYEKLKNSGFKVEYRLLEQVDHFNAVEKMIEEDFEATQLFLGEIRN</sequence>
<organism evidence="2">
    <name type="scientific">Dendroctonus ponderosae</name>
    <name type="common">Mountain pine beetle</name>
    <dbReference type="NCBI Taxonomy" id="77166"/>
    <lineage>
        <taxon>Eukaryota</taxon>
        <taxon>Metazoa</taxon>
        <taxon>Ecdysozoa</taxon>
        <taxon>Arthropoda</taxon>
        <taxon>Hexapoda</taxon>
        <taxon>Insecta</taxon>
        <taxon>Pterygota</taxon>
        <taxon>Neoptera</taxon>
        <taxon>Endopterygota</taxon>
        <taxon>Coleoptera</taxon>
        <taxon>Polyphaga</taxon>
        <taxon>Cucujiformia</taxon>
        <taxon>Curculionidae</taxon>
        <taxon>Scolytinae</taxon>
        <taxon>Dendroctonus</taxon>
    </lineage>
</organism>
<dbReference type="SUPFAM" id="SSF53474">
    <property type="entry name" value="alpha/beta-Hydrolases"/>
    <property type="match status" value="1"/>
</dbReference>
<dbReference type="Pfam" id="PF07859">
    <property type="entry name" value="Abhydrolase_3"/>
    <property type="match status" value="1"/>
</dbReference>
<dbReference type="OMA" id="HGGYWRM"/>
<evidence type="ECO:0000256" key="1">
    <source>
        <dbReference type="ARBA" id="ARBA00022801"/>
    </source>
</evidence>
<dbReference type="AlphaFoldDB" id="N6TRP6"/>